<dbReference type="PANTHER" id="PTHR34703:SF1">
    <property type="entry name" value="ANTIPORTER SUBUNIT MNHG2-RELATED"/>
    <property type="match status" value="1"/>
</dbReference>
<proteinExistence type="predicted"/>
<dbReference type="RefSeq" id="WP_201721272.1">
    <property type="nucleotide sequence ID" value="NZ_MRZU01000003.1"/>
</dbReference>
<comment type="caution">
    <text evidence="3">The sequence shown here is derived from an EMBL/GenBank/DDBJ whole genome shotgun (WGS) entry which is preliminary data.</text>
</comment>
<evidence type="ECO:0000313" key="4">
    <source>
        <dbReference type="Proteomes" id="UP000195137"/>
    </source>
</evidence>
<feature type="region of interest" description="Disordered" evidence="1">
    <location>
        <begin position="111"/>
        <end position="151"/>
    </location>
</feature>
<keyword evidence="2" id="KW-1133">Transmembrane helix</keyword>
<reference evidence="3 4" key="1">
    <citation type="submission" date="2016-12" db="EMBL/GenBank/DDBJ databases">
        <title>Discovery of methanogenic haloarchaea.</title>
        <authorList>
            <person name="Sorokin D.Y."/>
            <person name="Makarova K.S."/>
            <person name="Abbas B."/>
            <person name="Ferrer M."/>
            <person name="Golyshin P.N."/>
        </authorList>
    </citation>
    <scope>NUCLEOTIDE SEQUENCE [LARGE SCALE GENOMIC DNA]</scope>
    <source>
        <strain evidence="3">AMET1</strain>
    </source>
</reference>
<sequence length="151" mass="16399">MTTILEIISIALIAVGTFFFIVGLIGLVRLPDVFTRLHATTKCDTLGVGAILLGLIVYQGFDLTSIKLFMIIFFVYLTNPTAAQIISKGGYVSGVNPCKITNYDKCSKQTIAPRRKDTGEDTGEDIGEQKPEKMGHGSGKNQKNDPLEEGD</sequence>
<dbReference type="Pfam" id="PF03334">
    <property type="entry name" value="PhaG_MnhG_YufB"/>
    <property type="match status" value="1"/>
</dbReference>
<evidence type="ECO:0000256" key="1">
    <source>
        <dbReference type="SAM" id="MobiDB-lite"/>
    </source>
</evidence>
<keyword evidence="2" id="KW-0812">Transmembrane</keyword>
<organism evidence="3 4">
    <name type="scientific">Methanonatronarchaeum thermophilum</name>
    <dbReference type="NCBI Taxonomy" id="1927129"/>
    <lineage>
        <taxon>Archaea</taxon>
        <taxon>Methanobacteriati</taxon>
        <taxon>Methanobacteriota</taxon>
        <taxon>Methanonatronarchaeia</taxon>
        <taxon>Methanonatronarchaeales</taxon>
        <taxon>Methanonatronarchaeaceae</taxon>
        <taxon>Methanonatronarchaeum</taxon>
    </lineage>
</organism>
<evidence type="ECO:0000256" key="2">
    <source>
        <dbReference type="SAM" id="Phobius"/>
    </source>
</evidence>
<dbReference type="EMBL" id="MRZU01000003">
    <property type="protein sequence ID" value="OUJ19174.1"/>
    <property type="molecule type" value="Genomic_DNA"/>
</dbReference>
<name>A0A1Y3GG39_9EURY</name>
<keyword evidence="2" id="KW-0472">Membrane</keyword>
<accession>A0A1Y3GG39</accession>
<dbReference type="InterPro" id="IPR005133">
    <property type="entry name" value="PhaG_MnhG_YufB"/>
</dbReference>
<dbReference type="GO" id="GO:0015385">
    <property type="term" value="F:sodium:proton antiporter activity"/>
    <property type="evidence" value="ECO:0007669"/>
    <property type="project" value="TreeGrafter"/>
</dbReference>
<feature type="compositionally biased region" description="Basic and acidic residues" evidence="1">
    <location>
        <begin position="142"/>
        <end position="151"/>
    </location>
</feature>
<dbReference type="PANTHER" id="PTHR34703">
    <property type="entry name" value="ANTIPORTER SUBUNIT MNHG2-RELATED"/>
    <property type="match status" value="1"/>
</dbReference>
<feature type="transmembrane region" description="Helical" evidence="2">
    <location>
        <begin position="7"/>
        <end position="28"/>
    </location>
</feature>
<dbReference type="AlphaFoldDB" id="A0A1Y3GG39"/>
<dbReference type="OrthoDB" id="19138at2157"/>
<gene>
    <name evidence="3" type="ORF">AMET1_0827</name>
</gene>
<keyword evidence="4" id="KW-1185">Reference proteome</keyword>
<dbReference type="Proteomes" id="UP000195137">
    <property type="component" value="Unassembled WGS sequence"/>
</dbReference>
<dbReference type="NCBIfam" id="NF009314">
    <property type="entry name" value="PRK12674.1-2"/>
    <property type="match status" value="1"/>
</dbReference>
<evidence type="ECO:0000313" key="3">
    <source>
        <dbReference type="EMBL" id="OUJ19174.1"/>
    </source>
</evidence>
<dbReference type="NCBIfam" id="TIGR01300">
    <property type="entry name" value="CPA3_mnhG_phaG"/>
    <property type="match status" value="1"/>
</dbReference>
<protein>
    <submittedName>
        <fullName evidence="3">Multisubunit Na+/H+ antiporter MnhG subunit</fullName>
    </submittedName>
</protein>
<feature type="transmembrane region" description="Helical" evidence="2">
    <location>
        <begin position="48"/>
        <end position="77"/>
    </location>
</feature>